<feature type="transmembrane region" description="Helical" evidence="1">
    <location>
        <begin position="24"/>
        <end position="44"/>
    </location>
</feature>
<feature type="transmembrane region" description="Helical" evidence="1">
    <location>
        <begin position="118"/>
        <end position="138"/>
    </location>
</feature>
<keyword evidence="1" id="KW-0472">Membrane</keyword>
<evidence type="ECO:0000313" key="2">
    <source>
        <dbReference type="EMBL" id="TWW00645.1"/>
    </source>
</evidence>
<dbReference type="OrthoDB" id="636847at2"/>
<evidence type="ECO:0000256" key="1">
    <source>
        <dbReference type="SAM" id="Phobius"/>
    </source>
</evidence>
<protein>
    <submittedName>
        <fullName evidence="2">Uncharacterized protein</fullName>
    </submittedName>
</protein>
<evidence type="ECO:0000313" key="3">
    <source>
        <dbReference type="Proteomes" id="UP000318815"/>
    </source>
</evidence>
<feature type="transmembrane region" description="Helical" evidence="1">
    <location>
        <begin position="144"/>
        <end position="162"/>
    </location>
</feature>
<comment type="caution">
    <text evidence="2">The sequence shown here is derived from an EMBL/GenBank/DDBJ whole genome shotgun (WGS) entry which is preliminary data.</text>
</comment>
<name>A0A5C6LT50_9BACT</name>
<keyword evidence="3" id="KW-1185">Reference proteome</keyword>
<proteinExistence type="predicted"/>
<dbReference type="AlphaFoldDB" id="A0A5C6LT50"/>
<keyword evidence="1" id="KW-0812">Transmembrane</keyword>
<reference evidence="2 3" key="1">
    <citation type="submission" date="2019-08" db="EMBL/GenBank/DDBJ databases">
        <title>Whole genome sequencing of chitin degrading bacteria Chitinophaga pinensis YS16.</title>
        <authorList>
            <person name="Singh R.P."/>
            <person name="Manchanda G."/>
            <person name="Maurya I.K."/>
            <person name="Joshi N.K."/>
            <person name="Srivastava A.K."/>
        </authorList>
    </citation>
    <scope>NUCLEOTIDE SEQUENCE [LARGE SCALE GENOMIC DNA]</scope>
    <source>
        <strain evidence="2 3">YS-16</strain>
    </source>
</reference>
<dbReference type="RefSeq" id="WP_146304811.1">
    <property type="nucleotide sequence ID" value="NZ_VOHS01000007.1"/>
</dbReference>
<gene>
    <name evidence="2" type="ORF">FEF09_09080</name>
</gene>
<feature type="transmembrane region" description="Helical" evidence="1">
    <location>
        <begin position="92"/>
        <end position="113"/>
    </location>
</feature>
<dbReference type="EMBL" id="VOHS01000007">
    <property type="protein sequence ID" value="TWW00645.1"/>
    <property type="molecule type" value="Genomic_DNA"/>
</dbReference>
<organism evidence="2 3">
    <name type="scientific">Chitinophaga pinensis</name>
    <dbReference type="NCBI Taxonomy" id="79329"/>
    <lineage>
        <taxon>Bacteria</taxon>
        <taxon>Pseudomonadati</taxon>
        <taxon>Bacteroidota</taxon>
        <taxon>Chitinophagia</taxon>
        <taxon>Chitinophagales</taxon>
        <taxon>Chitinophagaceae</taxon>
        <taxon>Chitinophaga</taxon>
    </lineage>
</organism>
<feature type="transmembrane region" description="Helical" evidence="1">
    <location>
        <begin position="169"/>
        <end position="195"/>
    </location>
</feature>
<accession>A0A5C6LT50</accession>
<keyword evidence="1" id="KW-1133">Transmembrane helix</keyword>
<sequence>MTFKDPLRPSDFFRGIWYNRENRWLLISSIILSVVLIIIILQLYPYPNFLPDSYSYIDAAFNNVNINMWPVGYSKFLRFISVFNRSSTGLVIVQYALLQFSILFFLFSISYLLNPGKWLMRVLFALIVLNPLWLYIANFVSSDALFATCSLLWLTTLFWLIYQPDTRMFVAHALILAFVFLCAIMPCIIPLSAYWSSS</sequence>
<dbReference type="Proteomes" id="UP000318815">
    <property type="component" value="Unassembled WGS sequence"/>
</dbReference>